<evidence type="ECO:0000256" key="4">
    <source>
        <dbReference type="PROSITE-ProRule" id="PRU00050"/>
    </source>
</evidence>
<evidence type="ECO:0000313" key="7">
    <source>
        <dbReference type="Proteomes" id="UP001465153"/>
    </source>
</evidence>
<keyword evidence="1 4" id="KW-0378">Hydrolase</keyword>
<dbReference type="Gene3D" id="3.40.50.180">
    <property type="entry name" value="Methylesterase CheB, C-terminal domain"/>
    <property type="match status" value="1"/>
</dbReference>
<dbReference type="Pfam" id="PF01339">
    <property type="entry name" value="CheB_methylest"/>
    <property type="match status" value="1"/>
</dbReference>
<dbReference type="InterPro" id="IPR035909">
    <property type="entry name" value="CheB_C"/>
</dbReference>
<reference evidence="6 7" key="1">
    <citation type="submission" date="2024-04" db="EMBL/GenBank/DDBJ databases">
        <title>Draft genome sequence of Sessilibacter corallicola NBRC 116591.</title>
        <authorList>
            <person name="Miyakawa T."/>
            <person name="Kusuya Y."/>
            <person name="Miura T."/>
        </authorList>
    </citation>
    <scope>NUCLEOTIDE SEQUENCE [LARGE SCALE GENOMIC DNA]</scope>
    <source>
        <strain evidence="6 7">KU-00831-HH</strain>
    </source>
</reference>
<accession>A0ABQ0A5J9</accession>
<dbReference type="SUPFAM" id="SSF52738">
    <property type="entry name" value="Methylesterase CheB, C-terminal domain"/>
    <property type="match status" value="1"/>
</dbReference>
<sequence length="319" mass="34601">MLHKRGFETVVVESLAEKDSANEQLTPIPQHDGAAQFLDENRAAVISYFLVVDIEEALAAADVVIVDISSGIDNGLEQVIAKTVEVNKPALYLDDYLPVNTPSVMADIEQRLTEKLLSLYAHQQDYLHVPQKTWLLAGSTGGPEAVKEFIENLPADSDYSFLYVQHIEPGFEKNLIAMFSKRNGYQAQVARSGDVLTPKSILVVPANRQLRVLTGGIAIIEDAPWQGRFQPSIDATAVSFANGCGYDGGIIIFSGMDCDGTSGAKIYASKGGRVWAQAPDTCVVNSMPESVMKCGVVEYSASPKEMAEQLIRSTDKSPT</sequence>
<protein>
    <recommendedName>
        <fullName evidence="2">protein-glutamate methylesterase</fullName>
        <ecNumber evidence="2">3.1.1.61</ecNumber>
    </recommendedName>
</protein>
<evidence type="ECO:0000256" key="2">
    <source>
        <dbReference type="ARBA" id="ARBA00039140"/>
    </source>
</evidence>
<dbReference type="EMBL" id="BAABWN010000002">
    <property type="protein sequence ID" value="GAA6166930.1"/>
    <property type="molecule type" value="Genomic_DNA"/>
</dbReference>
<keyword evidence="4" id="KW-0145">Chemotaxis</keyword>
<gene>
    <name evidence="6" type="ORF">NBRC116591_07400</name>
</gene>
<dbReference type="InterPro" id="IPR000673">
    <property type="entry name" value="Sig_transdc_resp-reg_Me-estase"/>
</dbReference>
<keyword evidence="7" id="KW-1185">Reference proteome</keyword>
<feature type="active site" evidence="4">
    <location>
        <position position="259"/>
    </location>
</feature>
<evidence type="ECO:0000256" key="1">
    <source>
        <dbReference type="ARBA" id="ARBA00022801"/>
    </source>
</evidence>
<comment type="catalytic activity">
    <reaction evidence="3">
        <text>[protein]-L-glutamate 5-O-methyl ester + H2O = L-glutamyl-[protein] + methanol + H(+)</text>
        <dbReference type="Rhea" id="RHEA:23236"/>
        <dbReference type="Rhea" id="RHEA-COMP:10208"/>
        <dbReference type="Rhea" id="RHEA-COMP:10311"/>
        <dbReference type="ChEBI" id="CHEBI:15377"/>
        <dbReference type="ChEBI" id="CHEBI:15378"/>
        <dbReference type="ChEBI" id="CHEBI:17790"/>
        <dbReference type="ChEBI" id="CHEBI:29973"/>
        <dbReference type="ChEBI" id="CHEBI:82795"/>
        <dbReference type="EC" id="3.1.1.61"/>
    </reaction>
</comment>
<proteinExistence type="predicted"/>
<evidence type="ECO:0000313" key="6">
    <source>
        <dbReference type="EMBL" id="GAA6166930.1"/>
    </source>
</evidence>
<dbReference type="EC" id="3.1.1.61" evidence="2"/>
<dbReference type="PANTHER" id="PTHR42872">
    <property type="entry name" value="PROTEIN-GLUTAMATE METHYLESTERASE/PROTEIN-GLUTAMINE GLUTAMINASE"/>
    <property type="match status" value="1"/>
</dbReference>
<name>A0ABQ0A5J9_9GAMM</name>
<dbReference type="Proteomes" id="UP001465153">
    <property type="component" value="Unassembled WGS sequence"/>
</dbReference>
<feature type="active site" evidence="4">
    <location>
        <position position="139"/>
    </location>
</feature>
<dbReference type="PROSITE" id="PS50122">
    <property type="entry name" value="CHEB"/>
    <property type="match status" value="1"/>
</dbReference>
<feature type="domain" description="CheB-type methylesterase" evidence="5">
    <location>
        <begin position="127"/>
        <end position="317"/>
    </location>
</feature>
<comment type="caution">
    <text evidence="6">The sequence shown here is derived from an EMBL/GenBank/DDBJ whole genome shotgun (WGS) entry which is preliminary data.</text>
</comment>
<organism evidence="6 7">
    <name type="scientific">Sessilibacter corallicola</name>
    <dbReference type="NCBI Taxonomy" id="2904075"/>
    <lineage>
        <taxon>Bacteria</taxon>
        <taxon>Pseudomonadati</taxon>
        <taxon>Pseudomonadota</taxon>
        <taxon>Gammaproteobacteria</taxon>
        <taxon>Cellvibrionales</taxon>
        <taxon>Cellvibrionaceae</taxon>
        <taxon>Sessilibacter</taxon>
    </lineage>
</organism>
<evidence type="ECO:0000256" key="3">
    <source>
        <dbReference type="ARBA" id="ARBA00048267"/>
    </source>
</evidence>
<dbReference type="PANTHER" id="PTHR42872:SF6">
    <property type="entry name" value="PROTEIN-GLUTAMATE METHYLESTERASE_PROTEIN-GLUTAMINE GLUTAMINASE"/>
    <property type="match status" value="1"/>
</dbReference>
<feature type="active site" evidence="4">
    <location>
        <position position="166"/>
    </location>
</feature>
<evidence type="ECO:0000259" key="5">
    <source>
        <dbReference type="PROSITE" id="PS50122"/>
    </source>
</evidence>